<accession>A0AAV0YFN8</accession>
<keyword evidence="4" id="KW-1185">Reference proteome</keyword>
<gene>
    <name evidence="3" type="ORF">VFH_U068560</name>
</gene>
<comment type="caution">
    <text evidence="3">The sequence shown here is derived from an EMBL/GenBank/DDBJ whole genome shotgun (WGS) entry which is preliminary data.</text>
</comment>
<keyword evidence="2" id="KW-0472">Membrane</keyword>
<feature type="region of interest" description="Disordered" evidence="1">
    <location>
        <begin position="1"/>
        <end position="27"/>
    </location>
</feature>
<feature type="transmembrane region" description="Helical" evidence="2">
    <location>
        <begin position="201"/>
        <end position="225"/>
    </location>
</feature>
<organism evidence="3 4">
    <name type="scientific">Vicia faba</name>
    <name type="common">Broad bean</name>
    <name type="synonym">Faba vulgaris</name>
    <dbReference type="NCBI Taxonomy" id="3906"/>
    <lineage>
        <taxon>Eukaryota</taxon>
        <taxon>Viridiplantae</taxon>
        <taxon>Streptophyta</taxon>
        <taxon>Embryophyta</taxon>
        <taxon>Tracheophyta</taxon>
        <taxon>Spermatophyta</taxon>
        <taxon>Magnoliopsida</taxon>
        <taxon>eudicotyledons</taxon>
        <taxon>Gunneridae</taxon>
        <taxon>Pentapetalae</taxon>
        <taxon>rosids</taxon>
        <taxon>fabids</taxon>
        <taxon>Fabales</taxon>
        <taxon>Fabaceae</taxon>
        <taxon>Papilionoideae</taxon>
        <taxon>50 kb inversion clade</taxon>
        <taxon>NPAAA clade</taxon>
        <taxon>Hologalegina</taxon>
        <taxon>IRL clade</taxon>
        <taxon>Fabeae</taxon>
        <taxon>Vicia</taxon>
    </lineage>
</organism>
<evidence type="ECO:0000313" key="3">
    <source>
        <dbReference type="EMBL" id="CAI8584302.1"/>
    </source>
</evidence>
<dbReference type="AlphaFoldDB" id="A0AAV0YFN8"/>
<evidence type="ECO:0000256" key="1">
    <source>
        <dbReference type="SAM" id="MobiDB-lite"/>
    </source>
</evidence>
<protein>
    <submittedName>
        <fullName evidence="3">Uncharacterized protein</fullName>
    </submittedName>
</protein>
<dbReference type="PANTHER" id="PTHR31446">
    <property type="entry name" value="ACID PHOSPHATASE/VANADIUM-DEPENDENT HALOPEROXIDASE-RELATED PROTEIN"/>
    <property type="match status" value="1"/>
</dbReference>
<feature type="transmembrane region" description="Helical" evidence="2">
    <location>
        <begin position="125"/>
        <end position="146"/>
    </location>
</feature>
<feature type="transmembrane region" description="Helical" evidence="2">
    <location>
        <begin position="84"/>
        <end position="104"/>
    </location>
</feature>
<dbReference type="EMBL" id="CATIWC010001618">
    <property type="protein sequence ID" value="CAI8584302.1"/>
    <property type="molecule type" value="Genomic_DNA"/>
</dbReference>
<sequence>MDSSLPLRSSSSSSFTSISSSSSQPNHTLASFPSALTIKNMLASEMVSNENRQEEFCYLQNGGGLDVAALMENAGAILVSNPTFLSAIFALVLTQSTKLFLNFFDKKQWNFRLMFASQGMPSTRSALCSALTTSVVISHGVAHSLFPVSLGFSLIVMCDAVALASHVGYQAQVLNTLLDELCGGRTPVLEERLKEDLGDTLPQVCTGALLGSTVAVLCCLGFMMLRR</sequence>
<dbReference type="InterPro" id="IPR003832">
    <property type="entry name" value="DUF212"/>
</dbReference>
<feature type="compositionally biased region" description="Low complexity" evidence="1">
    <location>
        <begin position="1"/>
        <end position="23"/>
    </location>
</feature>
<evidence type="ECO:0000256" key="2">
    <source>
        <dbReference type="SAM" id="Phobius"/>
    </source>
</evidence>
<evidence type="ECO:0000313" key="4">
    <source>
        <dbReference type="Proteomes" id="UP001157006"/>
    </source>
</evidence>
<dbReference type="Proteomes" id="UP001157006">
    <property type="component" value="Unassembled WGS sequence"/>
</dbReference>
<keyword evidence="2" id="KW-1133">Transmembrane helix</keyword>
<keyword evidence="2" id="KW-0812">Transmembrane</keyword>
<dbReference type="PANTHER" id="PTHR31446:SF29">
    <property type="entry name" value="ACID PHOSPHATASE_VANADIUM-DEPENDENT HALOPEROXIDASE-RELATED PROTEIN"/>
    <property type="match status" value="1"/>
</dbReference>
<name>A0AAV0YFN8_VICFA</name>
<reference evidence="3 4" key="1">
    <citation type="submission" date="2023-01" db="EMBL/GenBank/DDBJ databases">
        <authorList>
            <person name="Kreplak J."/>
        </authorList>
    </citation>
    <scope>NUCLEOTIDE SEQUENCE [LARGE SCALE GENOMIC DNA]</scope>
</reference>
<dbReference type="Pfam" id="PF02681">
    <property type="entry name" value="DUF212"/>
    <property type="match status" value="1"/>
</dbReference>
<proteinExistence type="predicted"/>